<dbReference type="Proteomes" id="UP000298390">
    <property type="component" value="Unassembled WGS sequence"/>
</dbReference>
<evidence type="ECO:0000313" key="2">
    <source>
        <dbReference type="Proteomes" id="UP000298390"/>
    </source>
</evidence>
<dbReference type="EMBL" id="SEKV01000337">
    <property type="protein sequence ID" value="TFY58820.1"/>
    <property type="molecule type" value="Genomic_DNA"/>
</dbReference>
<evidence type="ECO:0000313" key="1">
    <source>
        <dbReference type="EMBL" id="TFY58820.1"/>
    </source>
</evidence>
<sequence>MRYRAVLSLDMVRGCQTVNWRCIRAADKRRAVLLEEKALQARRKQPEYKSFLQCALCDEPWWLVHGSHSNSFLMSDHLRTKHGVQVEILYSIRNYMYTHPDGTPETPEVWLPFL</sequence>
<gene>
    <name evidence="1" type="ORF">EVJ58_g6184</name>
</gene>
<dbReference type="AlphaFoldDB" id="A0A4Y9Y9W5"/>
<protein>
    <submittedName>
        <fullName evidence="1">Uncharacterized protein</fullName>
    </submittedName>
</protein>
<reference evidence="1 2" key="1">
    <citation type="submission" date="2019-01" db="EMBL/GenBank/DDBJ databases">
        <title>Genome sequencing of the rare red list fungi Fomitopsis rosea.</title>
        <authorList>
            <person name="Buettner E."/>
            <person name="Kellner H."/>
        </authorList>
    </citation>
    <scope>NUCLEOTIDE SEQUENCE [LARGE SCALE GENOMIC DNA]</scope>
    <source>
        <strain evidence="1 2">DSM 105464</strain>
    </source>
</reference>
<comment type="caution">
    <text evidence="1">The sequence shown here is derived from an EMBL/GenBank/DDBJ whole genome shotgun (WGS) entry which is preliminary data.</text>
</comment>
<name>A0A4Y9Y9W5_9APHY</name>
<accession>A0A4Y9Y9W5</accession>
<proteinExistence type="predicted"/>
<organism evidence="1 2">
    <name type="scientific">Rhodofomes roseus</name>
    <dbReference type="NCBI Taxonomy" id="34475"/>
    <lineage>
        <taxon>Eukaryota</taxon>
        <taxon>Fungi</taxon>
        <taxon>Dikarya</taxon>
        <taxon>Basidiomycota</taxon>
        <taxon>Agaricomycotina</taxon>
        <taxon>Agaricomycetes</taxon>
        <taxon>Polyporales</taxon>
        <taxon>Rhodofomes</taxon>
    </lineage>
</organism>